<feature type="signal peptide" evidence="9">
    <location>
        <begin position="1"/>
        <end position="22"/>
    </location>
</feature>
<dbReference type="AlphaFoldDB" id="A0A1Y2H9R1"/>
<dbReference type="InterPro" id="IPR001148">
    <property type="entry name" value="CA_dom"/>
</dbReference>
<evidence type="ECO:0000256" key="6">
    <source>
        <dbReference type="ARBA" id="ARBA00022833"/>
    </source>
</evidence>
<evidence type="ECO:0000313" key="13">
    <source>
        <dbReference type="EMBL" id="ORZ31309.1"/>
    </source>
</evidence>
<comment type="similarity">
    <text evidence="3 9">Belongs to the alpha-carbonic anhydrase family.</text>
</comment>
<dbReference type="PROSITE" id="PS51144">
    <property type="entry name" value="ALPHA_CA_2"/>
    <property type="match status" value="1"/>
</dbReference>
<evidence type="ECO:0000313" key="14">
    <source>
        <dbReference type="Proteomes" id="UP000193411"/>
    </source>
</evidence>
<dbReference type="SUPFAM" id="SSF51069">
    <property type="entry name" value="Carbonic anhydrase"/>
    <property type="match status" value="1"/>
</dbReference>
<dbReference type="Gene3D" id="3.10.200.10">
    <property type="entry name" value="Alpha carbonic anhydrase"/>
    <property type="match status" value="1"/>
</dbReference>
<dbReference type="EMBL" id="MCFL01000062">
    <property type="protein sequence ID" value="ORZ31309.1"/>
    <property type="molecule type" value="Genomic_DNA"/>
</dbReference>
<gene>
    <name evidence="13" type="ORF">BCR44DRAFT_1463937</name>
</gene>
<dbReference type="SMART" id="SM01057">
    <property type="entry name" value="Carb_anhydrase"/>
    <property type="match status" value="1"/>
</dbReference>
<evidence type="ECO:0000259" key="12">
    <source>
        <dbReference type="PROSITE" id="PS51144"/>
    </source>
</evidence>
<keyword evidence="11" id="KW-1133">Transmembrane helix</keyword>
<evidence type="ECO:0000256" key="9">
    <source>
        <dbReference type="RuleBase" id="RU367011"/>
    </source>
</evidence>
<evidence type="ECO:0000256" key="1">
    <source>
        <dbReference type="ARBA" id="ARBA00001947"/>
    </source>
</evidence>
<dbReference type="CDD" id="cd03124">
    <property type="entry name" value="alpha_CA_prokaryotic_like"/>
    <property type="match status" value="1"/>
</dbReference>
<proteinExistence type="inferred from homology"/>
<accession>A0A1Y2H9R1</accession>
<keyword evidence="7 9" id="KW-0456">Lyase</keyword>
<evidence type="ECO:0000256" key="8">
    <source>
        <dbReference type="ARBA" id="ARBA00048348"/>
    </source>
</evidence>
<keyword evidence="11" id="KW-0472">Membrane</keyword>
<comment type="function">
    <text evidence="2 9">Reversible hydration of carbon dioxide.</text>
</comment>
<feature type="domain" description="Alpha-carbonic anhydrase" evidence="12">
    <location>
        <begin position="28"/>
        <end position="268"/>
    </location>
</feature>
<comment type="cofactor">
    <cofactor evidence="1 9">
        <name>Zn(2+)</name>
        <dbReference type="ChEBI" id="CHEBI:29105"/>
    </cofactor>
</comment>
<evidence type="ECO:0000256" key="7">
    <source>
        <dbReference type="ARBA" id="ARBA00023239"/>
    </source>
</evidence>
<feature type="region of interest" description="Disordered" evidence="10">
    <location>
        <begin position="326"/>
        <end position="349"/>
    </location>
</feature>
<dbReference type="InterPro" id="IPR018338">
    <property type="entry name" value="Carbonic_anhydrase_a-class_CS"/>
</dbReference>
<keyword evidence="6 9" id="KW-0862">Zinc</keyword>
<comment type="caution">
    <text evidence="13">The sequence shown here is derived from an EMBL/GenBank/DDBJ whole genome shotgun (WGS) entry which is preliminary data.</text>
</comment>
<feature type="region of interest" description="Disordered" evidence="10">
    <location>
        <begin position="262"/>
        <end position="292"/>
    </location>
</feature>
<comment type="catalytic activity">
    <reaction evidence="8 9">
        <text>hydrogencarbonate + H(+) = CO2 + H2O</text>
        <dbReference type="Rhea" id="RHEA:10748"/>
        <dbReference type="ChEBI" id="CHEBI:15377"/>
        <dbReference type="ChEBI" id="CHEBI:15378"/>
        <dbReference type="ChEBI" id="CHEBI:16526"/>
        <dbReference type="ChEBI" id="CHEBI:17544"/>
        <dbReference type="EC" id="4.2.1.1"/>
    </reaction>
</comment>
<keyword evidence="11" id="KW-0812">Transmembrane</keyword>
<dbReference type="GO" id="GO:0004089">
    <property type="term" value="F:carbonate dehydratase activity"/>
    <property type="evidence" value="ECO:0007669"/>
    <property type="project" value="UniProtKB-UniRule"/>
</dbReference>
<dbReference type="InterPro" id="IPR041891">
    <property type="entry name" value="Alpha_CA_prokaryot-like"/>
</dbReference>
<feature type="compositionally biased region" description="Polar residues" evidence="10">
    <location>
        <begin position="270"/>
        <end position="292"/>
    </location>
</feature>
<protein>
    <recommendedName>
        <fullName evidence="4 9">Carbonic anhydrase</fullName>
        <ecNumber evidence="4 9">4.2.1.1</ecNumber>
    </recommendedName>
</protein>
<organism evidence="13 14">
    <name type="scientific">Catenaria anguillulae PL171</name>
    <dbReference type="NCBI Taxonomy" id="765915"/>
    <lineage>
        <taxon>Eukaryota</taxon>
        <taxon>Fungi</taxon>
        <taxon>Fungi incertae sedis</taxon>
        <taxon>Blastocladiomycota</taxon>
        <taxon>Blastocladiomycetes</taxon>
        <taxon>Blastocladiales</taxon>
        <taxon>Catenariaceae</taxon>
        <taxon>Catenaria</taxon>
    </lineage>
</organism>
<keyword evidence="5 9" id="KW-0479">Metal-binding</keyword>
<evidence type="ECO:0000256" key="5">
    <source>
        <dbReference type="ARBA" id="ARBA00022723"/>
    </source>
</evidence>
<name>A0A1Y2H9R1_9FUNG</name>
<dbReference type="GO" id="GO:0008270">
    <property type="term" value="F:zinc ion binding"/>
    <property type="evidence" value="ECO:0007669"/>
    <property type="project" value="UniProtKB-UniRule"/>
</dbReference>
<dbReference type="PROSITE" id="PS00162">
    <property type="entry name" value="ALPHA_CA_1"/>
    <property type="match status" value="1"/>
</dbReference>
<evidence type="ECO:0000256" key="4">
    <source>
        <dbReference type="ARBA" id="ARBA00012925"/>
    </source>
</evidence>
<evidence type="ECO:0000256" key="3">
    <source>
        <dbReference type="ARBA" id="ARBA00010718"/>
    </source>
</evidence>
<keyword evidence="14" id="KW-1185">Reference proteome</keyword>
<dbReference type="OrthoDB" id="429145at2759"/>
<evidence type="ECO:0000256" key="11">
    <source>
        <dbReference type="SAM" id="Phobius"/>
    </source>
</evidence>
<dbReference type="Proteomes" id="UP000193411">
    <property type="component" value="Unassembled WGS sequence"/>
</dbReference>
<evidence type="ECO:0000256" key="10">
    <source>
        <dbReference type="SAM" id="MobiDB-lite"/>
    </source>
</evidence>
<feature type="chain" id="PRO_5025085637" description="Carbonic anhydrase" evidence="9">
    <location>
        <begin position="23"/>
        <end position="349"/>
    </location>
</feature>
<keyword evidence="9" id="KW-0732">Signal</keyword>
<dbReference type="EC" id="4.2.1.1" evidence="4 9"/>
<feature type="transmembrane region" description="Helical" evidence="11">
    <location>
        <begin position="301"/>
        <end position="321"/>
    </location>
</feature>
<dbReference type="Pfam" id="PF00194">
    <property type="entry name" value="Carb_anhydrase"/>
    <property type="match status" value="1"/>
</dbReference>
<dbReference type="PANTHER" id="PTHR18952:SF265">
    <property type="entry name" value="CARBONIC ANHYDRASE"/>
    <property type="match status" value="1"/>
</dbReference>
<reference evidence="13 14" key="1">
    <citation type="submission" date="2016-07" db="EMBL/GenBank/DDBJ databases">
        <title>Pervasive Adenine N6-methylation of Active Genes in Fungi.</title>
        <authorList>
            <consortium name="DOE Joint Genome Institute"/>
            <person name="Mondo S.J."/>
            <person name="Dannebaum R.O."/>
            <person name="Kuo R.C."/>
            <person name="Labutti K."/>
            <person name="Haridas S."/>
            <person name="Kuo A."/>
            <person name="Salamov A."/>
            <person name="Ahrendt S.R."/>
            <person name="Lipzen A."/>
            <person name="Sullivan W."/>
            <person name="Andreopoulos W.B."/>
            <person name="Clum A."/>
            <person name="Lindquist E."/>
            <person name="Daum C."/>
            <person name="Ramamoorthy G.K."/>
            <person name="Gryganskyi A."/>
            <person name="Culley D."/>
            <person name="Magnuson J.K."/>
            <person name="James T.Y."/>
            <person name="O'Malley M.A."/>
            <person name="Stajich J.E."/>
            <person name="Spatafora J.W."/>
            <person name="Visel A."/>
            <person name="Grigoriev I.V."/>
        </authorList>
    </citation>
    <scope>NUCLEOTIDE SEQUENCE [LARGE SCALE GENOMIC DNA]</scope>
    <source>
        <strain evidence="13 14">PL171</strain>
    </source>
</reference>
<dbReference type="InterPro" id="IPR036398">
    <property type="entry name" value="CA_dom_sf"/>
</dbReference>
<sequence>MYRVALFSWLAIFASTSVVALADAGGKSDWSYSGRTAPQFWGELNPSYSACGKGKLQSPVNFASSLIHKKDWPEIHMPTLTKSNVTVSKHTIQWTPVDEHKDQRFMVVKGVKYQLAQFHIHTPSEHHVDGLFYDAEIHFVHKSADGKLAVFGVFIEETKEDNPAWMHLLTNVPGMGKSKVVPTLAFLNEVEKMPARGGYFNYLGSLTVPPCNEGVNWFVAATPLRMSMHQINAVAKLIGFSARPVQFNTNLPEVADVPAAAAAADKKDQGSTQGSRASPMSSSDAEQTHTQTVVSHDATEWLTILVVGLVGVAVVAALFMVRVQGRKESGQDGGERMHKVPERDEEERV</sequence>
<dbReference type="PANTHER" id="PTHR18952">
    <property type="entry name" value="CARBONIC ANHYDRASE"/>
    <property type="match status" value="1"/>
</dbReference>
<dbReference type="InterPro" id="IPR023561">
    <property type="entry name" value="Carbonic_anhydrase_a-class"/>
</dbReference>
<dbReference type="STRING" id="765915.A0A1Y2H9R1"/>
<evidence type="ECO:0000256" key="2">
    <source>
        <dbReference type="ARBA" id="ARBA00002904"/>
    </source>
</evidence>